<dbReference type="InterPro" id="IPR051923">
    <property type="entry name" value="Glycosyl_Hydrolase_39"/>
</dbReference>
<organism evidence="1 2">
    <name type="scientific">Paenibacillus rhizovicinus</name>
    <dbReference type="NCBI Taxonomy" id="2704463"/>
    <lineage>
        <taxon>Bacteria</taxon>
        <taxon>Bacillati</taxon>
        <taxon>Bacillota</taxon>
        <taxon>Bacilli</taxon>
        <taxon>Bacillales</taxon>
        <taxon>Paenibacillaceae</taxon>
        <taxon>Paenibacillus</taxon>
    </lineage>
</organism>
<dbReference type="Gene3D" id="2.60.120.260">
    <property type="entry name" value="Galactose-binding domain-like"/>
    <property type="match status" value="2"/>
</dbReference>
<dbReference type="AlphaFoldDB" id="A0A6C0NXD7"/>
<keyword evidence="1" id="KW-0378">Hydrolase</keyword>
<gene>
    <name evidence="1" type="ORF">GZH47_07970</name>
</gene>
<dbReference type="SUPFAM" id="SSF51445">
    <property type="entry name" value="(Trans)glycosidases"/>
    <property type="match status" value="1"/>
</dbReference>
<reference evidence="1 2" key="1">
    <citation type="submission" date="2020-02" db="EMBL/GenBank/DDBJ databases">
        <title>Paenibacillus sp. nov., isolated from rhizosphere soil of tomato.</title>
        <authorList>
            <person name="Weon H.-Y."/>
            <person name="Lee S.A."/>
        </authorList>
    </citation>
    <scope>NUCLEOTIDE SEQUENCE [LARGE SCALE GENOMIC DNA]</scope>
    <source>
        <strain evidence="1 2">14171R-81</strain>
    </source>
</reference>
<evidence type="ECO:0000313" key="2">
    <source>
        <dbReference type="Proteomes" id="UP000479114"/>
    </source>
</evidence>
<dbReference type="Proteomes" id="UP000479114">
    <property type="component" value="Chromosome"/>
</dbReference>
<dbReference type="InterPro" id="IPR017853">
    <property type="entry name" value="GH"/>
</dbReference>
<dbReference type="GO" id="GO:0004553">
    <property type="term" value="F:hydrolase activity, hydrolyzing O-glycosyl compounds"/>
    <property type="evidence" value="ECO:0007669"/>
    <property type="project" value="TreeGrafter"/>
</dbReference>
<keyword evidence="2" id="KW-1185">Reference proteome</keyword>
<sequence length="687" mass="74473">MLMANKRTLSYLLLVSLLVMLGSVLGPSGAGAYAVPNSRGGMNAQWYYGTDAELNTAADQAKAAGVQWVRIDLKWSLVQPTNATSWDWTWPDKMVNKALSRGLGVILVASYSPSWANGGHSDDRYYPSDVNAWKTFLDTAARRYLPLGATVFELWNEPNNSPQSSPALYTSNILKPGSDAIRAASSDVHVPVTILNAASASLLGVSGIVDPYAWLDGIYANGGKDYFDAEAVHPYCWPLAPTTTSTYNHLLRTVELHNTMAAYGDGGKQIWATEFGYPTQGPNTVTEQQQSDYIASAFQVWTQSSWLSWTGPMILYTYKDGGVSTTDPELNFGLIRSDWTFKPIMNQLPTIMASVPPAPAVPTSGYNSASNPPPASGTTLISGFESASQWTGEAAVAADTAHKTEGGQSLKATYPVNTGWKNFNYAIASPYLNLGSATELKLDVYPYSQTPGTYSEPVELKLHDVTGGVIYEQQLPHLTANQWNTVTVSLTGIAAANRQKLDYIDLYLYSGFTGEIGGRTSVAYGFDNLRFTPTAINGFENTSQWAGEATGVADTAHKTEGNQSIKATYAVSSGWKNFYTDIASPYLNLSAAASIKLDVYPLSQTPGTYSEPIQLKLHDVTGGVIYEQQLPHLTANQWNTVTINLSGIAAANRQKIDNINLYLWSGFTNEIGGRASVGYYFDNLRNG</sequence>
<proteinExistence type="predicted"/>
<evidence type="ECO:0000313" key="1">
    <source>
        <dbReference type="EMBL" id="QHW30801.1"/>
    </source>
</evidence>
<accession>A0A6C0NXD7</accession>
<dbReference type="KEGG" id="prz:GZH47_07970"/>
<dbReference type="RefSeq" id="WP_162639610.1">
    <property type="nucleotide sequence ID" value="NZ_CP048286.1"/>
</dbReference>
<dbReference type="PANTHER" id="PTHR12631:SF10">
    <property type="entry name" value="BETA-XYLOSIDASE-LIKE PROTEIN-RELATED"/>
    <property type="match status" value="1"/>
</dbReference>
<protein>
    <submittedName>
        <fullName evidence="1">Cellulase family glycosylhydrolase</fullName>
    </submittedName>
</protein>
<dbReference type="PANTHER" id="PTHR12631">
    <property type="entry name" value="ALPHA-L-IDURONIDASE"/>
    <property type="match status" value="1"/>
</dbReference>
<dbReference type="EMBL" id="CP048286">
    <property type="protein sequence ID" value="QHW30801.1"/>
    <property type="molecule type" value="Genomic_DNA"/>
</dbReference>
<dbReference type="Gene3D" id="3.20.20.80">
    <property type="entry name" value="Glycosidases"/>
    <property type="match status" value="1"/>
</dbReference>
<name>A0A6C0NXD7_9BACL</name>